<evidence type="ECO:0000313" key="1">
    <source>
        <dbReference type="EMBL" id="OAM27045.1"/>
    </source>
</evidence>
<sequence>MKEKLELEVVLKVKADIQDAAGLSKGDKEDLKFVARQLARGMDTCPGCLGATVKELENELRRINALPTID</sequence>
<comment type="caution">
    <text evidence="1">The sequence shown here is derived from an EMBL/GenBank/DDBJ whole genome shotgun (WGS) entry which is preliminary data.</text>
</comment>
<accession>A0A1A9RXB2</accession>
<dbReference type="AlphaFoldDB" id="A0A1A9RXB2"/>
<reference evidence="2" key="1">
    <citation type="submission" date="2016-05" db="EMBL/GenBank/DDBJ databases">
        <title>Draft genome of Corynebacterium afermentans subsp. afermentans LCDC 88199T.</title>
        <authorList>
            <person name="Bernier A.-M."/>
            <person name="Bernard K."/>
        </authorList>
    </citation>
    <scope>NUCLEOTIDE SEQUENCE [LARGE SCALE GENOMIC DNA]</scope>
    <source>
        <strain evidence="2">NML02-A-017</strain>
    </source>
</reference>
<dbReference type="EMBL" id="LXSL01000026">
    <property type="protein sequence ID" value="OAM27045.1"/>
    <property type="molecule type" value="Genomic_DNA"/>
</dbReference>
<keyword evidence="2" id="KW-1185">Reference proteome</keyword>
<organism evidence="1 2">
    <name type="scientific">Eikenella longinqua</name>
    <dbReference type="NCBI Taxonomy" id="1795827"/>
    <lineage>
        <taxon>Bacteria</taxon>
        <taxon>Pseudomonadati</taxon>
        <taxon>Pseudomonadota</taxon>
        <taxon>Betaproteobacteria</taxon>
        <taxon>Neisseriales</taxon>
        <taxon>Neisseriaceae</taxon>
        <taxon>Eikenella</taxon>
    </lineage>
</organism>
<evidence type="ECO:0000313" key="2">
    <source>
        <dbReference type="Proteomes" id="UP000077885"/>
    </source>
</evidence>
<dbReference type="RefSeq" id="WP_067593358.1">
    <property type="nucleotide sequence ID" value="NZ_LXSL01000026.1"/>
</dbReference>
<gene>
    <name evidence="1" type="ORF">A7P95_07340</name>
</gene>
<protein>
    <submittedName>
        <fullName evidence="1">Uncharacterized protein</fullName>
    </submittedName>
</protein>
<name>A0A1A9RXB2_9NEIS</name>
<dbReference type="OrthoDB" id="9898374at2"/>
<dbReference type="Proteomes" id="UP000077885">
    <property type="component" value="Unassembled WGS sequence"/>
</dbReference>
<proteinExistence type="predicted"/>